<dbReference type="HOGENOM" id="CLU_034419_1_0_1"/>
<keyword evidence="3 7" id="KW-0812">Transmembrane</keyword>
<dbReference type="Pfam" id="PF01490">
    <property type="entry name" value="Aa_trans"/>
    <property type="match status" value="1"/>
</dbReference>
<feature type="transmembrane region" description="Helical" evidence="7">
    <location>
        <begin position="47"/>
        <end position="68"/>
    </location>
</feature>
<dbReference type="InterPro" id="IPR013057">
    <property type="entry name" value="AA_transpt_TM"/>
</dbReference>
<evidence type="ECO:0000256" key="4">
    <source>
        <dbReference type="ARBA" id="ARBA00022970"/>
    </source>
</evidence>
<sequence>SLKYTSGLAVALAIVFLVITAGITFVKLFNGSIDSPRLLPNITDMTSIWNLFTAVPVLVTAFVCHYNVHTIDNELGDSSPIQPVISASLVLCSSIYILTALFGFLLFGESTLDDVLANFDTDLGIPYSNILNDVVRISYALHLMLVFPVIFFSLRFNLDDLVFPSASSLELDNWSIWDVFQFTGATATVCLGFIFPAAIALRDPQSIATKKDKILSIVMIILAVFSNIVAIYSDADALFRKHQSKSN</sequence>
<feature type="domain" description="Amino acid transporter transmembrane" evidence="8">
    <location>
        <begin position="2"/>
        <end position="165"/>
    </location>
</feature>
<accession>A0A072TP25</accession>
<evidence type="ECO:0000313" key="9">
    <source>
        <dbReference type="EMBL" id="KEH15315.1"/>
    </source>
</evidence>
<keyword evidence="2" id="KW-0813">Transport</keyword>
<dbReference type="GO" id="GO:0006865">
    <property type="term" value="P:amino acid transport"/>
    <property type="evidence" value="ECO:0007669"/>
    <property type="project" value="UniProtKB-KW"/>
</dbReference>
<dbReference type="GO" id="GO:0031090">
    <property type="term" value="C:organelle membrane"/>
    <property type="evidence" value="ECO:0007669"/>
    <property type="project" value="UniProtKB-ARBA"/>
</dbReference>
<evidence type="ECO:0000256" key="3">
    <source>
        <dbReference type="ARBA" id="ARBA00022692"/>
    </source>
</evidence>
<dbReference type="Proteomes" id="UP000002051">
    <property type="component" value="Unassembled WGS sequence"/>
</dbReference>
<feature type="transmembrane region" description="Helical" evidence="7">
    <location>
        <begin position="213"/>
        <end position="232"/>
    </location>
</feature>
<dbReference type="PaxDb" id="3880-AET03181"/>
<evidence type="ECO:0000256" key="2">
    <source>
        <dbReference type="ARBA" id="ARBA00022448"/>
    </source>
</evidence>
<evidence type="ECO:0000256" key="1">
    <source>
        <dbReference type="ARBA" id="ARBA00004141"/>
    </source>
</evidence>
<keyword evidence="6 7" id="KW-0472">Membrane</keyword>
<evidence type="ECO:0000256" key="6">
    <source>
        <dbReference type="ARBA" id="ARBA00023136"/>
    </source>
</evidence>
<dbReference type="EMBL" id="KL404120">
    <property type="protein sequence ID" value="KEH15315.1"/>
    <property type="molecule type" value="Genomic_DNA"/>
</dbReference>
<evidence type="ECO:0000313" key="11">
    <source>
        <dbReference type="Proteomes" id="UP000002051"/>
    </source>
</evidence>
<evidence type="ECO:0000313" key="10">
    <source>
        <dbReference type="EnsemblPlants" id="KEH15315"/>
    </source>
</evidence>
<feature type="transmembrane region" description="Helical" evidence="7">
    <location>
        <begin position="176"/>
        <end position="201"/>
    </location>
</feature>
<name>A0A072TP25_MEDTR</name>
<keyword evidence="5 7" id="KW-1133">Transmembrane helix</keyword>
<evidence type="ECO:0000256" key="5">
    <source>
        <dbReference type="ARBA" id="ARBA00022989"/>
    </source>
</evidence>
<feature type="non-terminal residue" evidence="9">
    <location>
        <position position="247"/>
    </location>
</feature>
<comment type="subcellular location">
    <subcellularLocation>
        <location evidence="1">Membrane</location>
        <topology evidence="1">Multi-pass membrane protein</topology>
    </subcellularLocation>
</comment>
<reference evidence="9 11" key="2">
    <citation type="journal article" date="2014" name="BMC Genomics">
        <title>An improved genome release (version Mt4.0) for the model legume Medicago truncatula.</title>
        <authorList>
            <person name="Tang H."/>
            <person name="Krishnakumar V."/>
            <person name="Bidwell S."/>
            <person name="Rosen B."/>
            <person name="Chan A."/>
            <person name="Zhou S."/>
            <person name="Gentzbittel L."/>
            <person name="Childs K.L."/>
            <person name="Yandell M."/>
            <person name="Gundlach H."/>
            <person name="Mayer K.F."/>
            <person name="Schwartz D.C."/>
            <person name="Town C.D."/>
        </authorList>
    </citation>
    <scope>GENOME REANNOTATION</scope>
    <source>
        <strain evidence="9">A17</strain>
        <strain evidence="10 11">cv. Jemalong A17</strain>
    </source>
</reference>
<dbReference type="AlphaFoldDB" id="A0A072TP25"/>
<evidence type="ECO:0000256" key="7">
    <source>
        <dbReference type="SAM" id="Phobius"/>
    </source>
</evidence>
<dbReference type="PANTHER" id="PTHR22950">
    <property type="entry name" value="AMINO ACID TRANSPORTER"/>
    <property type="match status" value="1"/>
</dbReference>
<dbReference type="EnsemblPlants" id="KEH15315">
    <property type="protein sequence ID" value="KEH15315"/>
    <property type="gene ID" value="MTR_1396s0010"/>
</dbReference>
<protein>
    <submittedName>
        <fullName evidence="9">Transmembrane amino acid transporter family protein</fullName>
    </submittedName>
</protein>
<keyword evidence="4" id="KW-0029">Amino-acid transport</keyword>
<keyword evidence="11" id="KW-1185">Reference proteome</keyword>
<gene>
    <name evidence="9" type="ORF">MTR_1396s0010</name>
</gene>
<dbReference type="STRING" id="3880.A0A072TP25"/>
<reference evidence="10" key="3">
    <citation type="submission" date="2015-06" db="UniProtKB">
        <authorList>
            <consortium name="EnsemblPlants"/>
        </authorList>
    </citation>
    <scope>IDENTIFICATION</scope>
    <source>
        <strain evidence="10">cv. Jemalong A17</strain>
    </source>
</reference>
<feature type="transmembrane region" description="Helical" evidence="7">
    <location>
        <begin position="6"/>
        <end position="26"/>
    </location>
</feature>
<reference evidence="9 11" key="1">
    <citation type="journal article" date="2011" name="Nature">
        <title>The Medicago genome provides insight into the evolution of rhizobial symbioses.</title>
        <authorList>
            <person name="Young N.D."/>
            <person name="Debelle F."/>
            <person name="Oldroyd G.E."/>
            <person name="Geurts R."/>
            <person name="Cannon S.B."/>
            <person name="Udvardi M.K."/>
            <person name="Benedito V.A."/>
            <person name="Mayer K.F."/>
            <person name="Gouzy J."/>
            <person name="Schoof H."/>
            <person name="Van de Peer Y."/>
            <person name="Proost S."/>
            <person name="Cook D.R."/>
            <person name="Meyers B.C."/>
            <person name="Spannagl M."/>
            <person name="Cheung F."/>
            <person name="De Mita S."/>
            <person name="Krishnakumar V."/>
            <person name="Gundlach H."/>
            <person name="Zhou S."/>
            <person name="Mudge J."/>
            <person name="Bharti A.K."/>
            <person name="Murray J.D."/>
            <person name="Naoumkina M.A."/>
            <person name="Rosen B."/>
            <person name="Silverstein K.A."/>
            <person name="Tang H."/>
            <person name="Rombauts S."/>
            <person name="Zhao P.X."/>
            <person name="Zhou P."/>
            <person name="Barbe V."/>
            <person name="Bardou P."/>
            <person name="Bechner M."/>
            <person name="Bellec A."/>
            <person name="Berger A."/>
            <person name="Berges H."/>
            <person name="Bidwell S."/>
            <person name="Bisseling T."/>
            <person name="Choisne N."/>
            <person name="Couloux A."/>
            <person name="Denny R."/>
            <person name="Deshpande S."/>
            <person name="Dai X."/>
            <person name="Doyle J.J."/>
            <person name="Dudez A.M."/>
            <person name="Farmer A.D."/>
            <person name="Fouteau S."/>
            <person name="Franken C."/>
            <person name="Gibelin C."/>
            <person name="Gish J."/>
            <person name="Goldstein S."/>
            <person name="Gonzalez A.J."/>
            <person name="Green P.J."/>
            <person name="Hallab A."/>
            <person name="Hartog M."/>
            <person name="Hua A."/>
            <person name="Humphray S.J."/>
            <person name="Jeong D.H."/>
            <person name="Jing Y."/>
            <person name="Jocker A."/>
            <person name="Kenton S.M."/>
            <person name="Kim D.J."/>
            <person name="Klee K."/>
            <person name="Lai H."/>
            <person name="Lang C."/>
            <person name="Lin S."/>
            <person name="Macmil S.L."/>
            <person name="Magdelenat G."/>
            <person name="Matthews L."/>
            <person name="McCorrison J."/>
            <person name="Monaghan E.L."/>
            <person name="Mun J.H."/>
            <person name="Najar F.Z."/>
            <person name="Nicholson C."/>
            <person name="Noirot C."/>
            <person name="O'Bleness M."/>
            <person name="Paule C.R."/>
            <person name="Poulain J."/>
            <person name="Prion F."/>
            <person name="Qin B."/>
            <person name="Qu C."/>
            <person name="Retzel E.F."/>
            <person name="Riddle C."/>
            <person name="Sallet E."/>
            <person name="Samain S."/>
            <person name="Samson N."/>
            <person name="Sanders I."/>
            <person name="Saurat O."/>
            <person name="Scarpelli C."/>
            <person name="Schiex T."/>
            <person name="Segurens B."/>
            <person name="Severin A.J."/>
            <person name="Sherrier D.J."/>
            <person name="Shi R."/>
            <person name="Sims S."/>
            <person name="Singer S.R."/>
            <person name="Sinharoy S."/>
            <person name="Sterck L."/>
            <person name="Viollet A."/>
            <person name="Wang B.B."/>
            <person name="Wang K."/>
            <person name="Wang M."/>
            <person name="Wang X."/>
            <person name="Warfsmann J."/>
            <person name="Weissenbach J."/>
            <person name="White D.D."/>
            <person name="White J.D."/>
            <person name="Wiley G.B."/>
            <person name="Wincker P."/>
            <person name="Xing Y."/>
            <person name="Yang L."/>
            <person name="Yao Z."/>
            <person name="Ying F."/>
            <person name="Zhai J."/>
            <person name="Zhou L."/>
            <person name="Zuber A."/>
            <person name="Denarie J."/>
            <person name="Dixon R.A."/>
            <person name="May G.D."/>
            <person name="Schwartz D.C."/>
            <person name="Rogers J."/>
            <person name="Quetier F."/>
            <person name="Town C.D."/>
            <person name="Roe B.A."/>
        </authorList>
    </citation>
    <scope>NUCLEOTIDE SEQUENCE [LARGE SCALE GENOMIC DNA]</scope>
    <source>
        <strain evidence="9">A17</strain>
        <strain evidence="10 11">cv. Jemalong A17</strain>
    </source>
</reference>
<evidence type="ECO:0000259" key="8">
    <source>
        <dbReference type="Pfam" id="PF01490"/>
    </source>
</evidence>
<dbReference type="eggNOG" id="KOG1305">
    <property type="taxonomic scope" value="Eukaryota"/>
</dbReference>
<dbReference type="ExpressionAtlas" id="A0A072TP25">
    <property type="expression patterns" value="differential"/>
</dbReference>
<feature type="transmembrane region" description="Helical" evidence="7">
    <location>
        <begin position="137"/>
        <end position="156"/>
    </location>
</feature>
<dbReference type="PANTHER" id="PTHR22950:SF571">
    <property type="entry name" value="TRANSMEMBRANE AMINO ACID TRANSPORTER FAMILY PROTEIN"/>
    <property type="match status" value="1"/>
</dbReference>
<organism evidence="9 11">
    <name type="scientific">Medicago truncatula</name>
    <name type="common">Barrel medic</name>
    <name type="synonym">Medicago tribuloides</name>
    <dbReference type="NCBI Taxonomy" id="3880"/>
    <lineage>
        <taxon>Eukaryota</taxon>
        <taxon>Viridiplantae</taxon>
        <taxon>Streptophyta</taxon>
        <taxon>Embryophyta</taxon>
        <taxon>Tracheophyta</taxon>
        <taxon>Spermatophyta</taxon>
        <taxon>Magnoliopsida</taxon>
        <taxon>eudicotyledons</taxon>
        <taxon>Gunneridae</taxon>
        <taxon>Pentapetalae</taxon>
        <taxon>rosids</taxon>
        <taxon>fabids</taxon>
        <taxon>Fabales</taxon>
        <taxon>Fabaceae</taxon>
        <taxon>Papilionoideae</taxon>
        <taxon>50 kb inversion clade</taxon>
        <taxon>NPAAA clade</taxon>
        <taxon>Hologalegina</taxon>
        <taxon>IRL clade</taxon>
        <taxon>Trifolieae</taxon>
        <taxon>Medicago</taxon>
    </lineage>
</organism>
<feature type="transmembrane region" description="Helical" evidence="7">
    <location>
        <begin position="88"/>
        <end position="107"/>
    </location>
</feature>
<proteinExistence type="predicted"/>